<organism evidence="1">
    <name type="scientific">Zea mays</name>
    <name type="common">Maize</name>
    <dbReference type="NCBI Taxonomy" id="4577"/>
    <lineage>
        <taxon>Eukaryota</taxon>
        <taxon>Viridiplantae</taxon>
        <taxon>Streptophyta</taxon>
        <taxon>Embryophyta</taxon>
        <taxon>Tracheophyta</taxon>
        <taxon>Spermatophyta</taxon>
        <taxon>Magnoliopsida</taxon>
        <taxon>Liliopsida</taxon>
        <taxon>Poales</taxon>
        <taxon>Poaceae</taxon>
        <taxon>PACMAD clade</taxon>
        <taxon>Panicoideae</taxon>
        <taxon>Andropogonodae</taxon>
        <taxon>Andropogoneae</taxon>
        <taxon>Tripsacinae</taxon>
        <taxon>Zea</taxon>
    </lineage>
</organism>
<dbReference type="eggNOG" id="ENOG502R2MZ">
    <property type="taxonomic scope" value="Eukaryota"/>
</dbReference>
<dbReference type="HOGENOM" id="CLU_186343_1_0_1"/>
<protein>
    <submittedName>
        <fullName evidence="1">Uncharacterized protein</fullName>
    </submittedName>
</protein>
<dbReference type="AlphaFoldDB" id="K7TT79"/>
<dbReference type="PaxDb" id="4577-GRMZM2G461465_P01"/>
<proteinExistence type="predicted"/>
<dbReference type="InParanoid" id="K7TT79"/>
<dbReference type="OMA" id="NCHASRT"/>
<dbReference type="EMBL" id="CM000786">
    <property type="protein sequence ID" value="AQK43634.1"/>
    <property type="molecule type" value="Genomic_DNA"/>
</dbReference>
<sequence>MGCCWFSLVLVLVLLLPSCQASSWRGVQVQPLKARPPLQGGASSNSFLGFLPRQAAPPSGPSRQHDSVGLESQRQRQP</sequence>
<accession>K7TT79</accession>
<evidence type="ECO:0000313" key="1">
    <source>
        <dbReference type="EMBL" id="AQK43634.1"/>
    </source>
</evidence>
<gene>
    <name evidence="1" type="ORF">ZEAMMB73_Zm00001d025377</name>
</gene>
<reference evidence="1" key="1">
    <citation type="submission" date="2015-12" db="EMBL/GenBank/DDBJ databases">
        <title>Update maize B73 reference genome by single molecule sequencing technologies.</title>
        <authorList>
            <consortium name="Maize Genome Sequencing Project"/>
            <person name="Ware D."/>
        </authorList>
    </citation>
    <scope>NUCLEOTIDE SEQUENCE</scope>
    <source>
        <tissue evidence="1">Seedling</tissue>
    </source>
</reference>
<dbReference type="STRING" id="4577.K7TT79"/>
<name>K7TT79_MAIZE</name>